<evidence type="ECO:0000313" key="2">
    <source>
        <dbReference type="EnsemblPlants" id="KQJ99988"/>
    </source>
</evidence>
<name>A0A0Q3FPC9_BRADI</name>
<accession>A0A0Q3FPC9</accession>
<reference evidence="1" key="2">
    <citation type="submission" date="2017-06" db="EMBL/GenBank/DDBJ databases">
        <title>WGS assembly of Brachypodium distachyon.</title>
        <authorList>
            <consortium name="The International Brachypodium Initiative"/>
            <person name="Lucas S."/>
            <person name="Harmon-Smith M."/>
            <person name="Lail K."/>
            <person name="Tice H."/>
            <person name="Grimwood J."/>
            <person name="Bruce D."/>
            <person name="Barry K."/>
            <person name="Shu S."/>
            <person name="Lindquist E."/>
            <person name="Wang M."/>
            <person name="Pitluck S."/>
            <person name="Vogel J.P."/>
            <person name="Garvin D.F."/>
            <person name="Mockler T.C."/>
            <person name="Schmutz J."/>
            <person name="Rokhsar D."/>
            <person name="Bevan M.W."/>
        </authorList>
    </citation>
    <scope>NUCLEOTIDE SEQUENCE</scope>
    <source>
        <strain evidence="1">Bd21</strain>
    </source>
</reference>
<dbReference type="OrthoDB" id="1938430at2759"/>
<dbReference type="EnsemblPlants" id="KQJ99988">
    <property type="protein sequence ID" value="KQJ99988"/>
    <property type="gene ID" value="BRADI_3g46905v3"/>
</dbReference>
<protein>
    <recommendedName>
        <fullName evidence="4">Reverse transcriptase zinc-binding domain-containing protein</fullName>
    </recommendedName>
</protein>
<evidence type="ECO:0000313" key="1">
    <source>
        <dbReference type="EMBL" id="KQJ99988.2"/>
    </source>
</evidence>
<dbReference type="Gramene" id="KQJ99988">
    <property type="protein sequence ID" value="KQJ99988"/>
    <property type="gene ID" value="BRADI_3g46905v3"/>
</dbReference>
<sequence length="108" mass="12766">METARHLVLECPFSTEIWASFMTERPRMCRAAEQSTSLSGWWNRLLKINSRKKNHDIVWASMVVWHLWKERNKRTFKDCRSLPHSVCPFIRSECGLLMEECKLQVLAG</sequence>
<dbReference type="EMBL" id="CM000882">
    <property type="protein sequence ID" value="KQJ99988.2"/>
    <property type="molecule type" value="Genomic_DNA"/>
</dbReference>
<proteinExistence type="predicted"/>
<reference evidence="2" key="3">
    <citation type="submission" date="2018-08" db="UniProtKB">
        <authorList>
            <consortium name="EnsemblPlants"/>
        </authorList>
    </citation>
    <scope>IDENTIFICATION</scope>
    <source>
        <strain evidence="2">cv. Bd21</strain>
    </source>
</reference>
<dbReference type="Proteomes" id="UP000008810">
    <property type="component" value="Chromosome 3"/>
</dbReference>
<reference evidence="1 2" key="1">
    <citation type="journal article" date="2010" name="Nature">
        <title>Genome sequencing and analysis of the model grass Brachypodium distachyon.</title>
        <authorList>
            <consortium name="International Brachypodium Initiative"/>
        </authorList>
    </citation>
    <scope>NUCLEOTIDE SEQUENCE [LARGE SCALE GENOMIC DNA]</scope>
    <source>
        <strain evidence="1 2">Bd21</strain>
    </source>
</reference>
<gene>
    <name evidence="1" type="ORF">BRADI_3g46905v3</name>
</gene>
<evidence type="ECO:0000313" key="3">
    <source>
        <dbReference type="Proteomes" id="UP000008810"/>
    </source>
</evidence>
<evidence type="ECO:0008006" key="4">
    <source>
        <dbReference type="Google" id="ProtNLM"/>
    </source>
</evidence>
<dbReference type="InParanoid" id="A0A0Q3FPC9"/>
<organism evidence="1">
    <name type="scientific">Brachypodium distachyon</name>
    <name type="common">Purple false brome</name>
    <name type="synonym">Trachynia distachya</name>
    <dbReference type="NCBI Taxonomy" id="15368"/>
    <lineage>
        <taxon>Eukaryota</taxon>
        <taxon>Viridiplantae</taxon>
        <taxon>Streptophyta</taxon>
        <taxon>Embryophyta</taxon>
        <taxon>Tracheophyta</taxon>
        <taxon>Spermatophyta</taxon>
        <taxon>Magnoliopsida</taxon>
        <taxon>Liliopsida</taxon>
        <taxon>Poales</taxon>
        <taxon>Poaceae</taxon>
        <taxon>BOP clade</taxon>
        <taxon>Pooideae</taxon>
        <taxon>Stipodae</taxon>
        <taxon>Brachypodieae</taxon>
        <taxon>Brachypodium</taxon>
    </lineage>
</organism>
<dbReference type="AlphaFoldDB" id="A0A0Q3FPC9"/>
<keyword evidence="3" id="KW-1185">Reference proteome</keyword>